<evidence type="ECO:0000313" key="2">
    <source>
        <dbReference type="EMBL" id="QEH38797.1"/>
    </source>
</evidence>
<dbReference type="Proteomes" id="UP000324233">
    <property type="component" value="Chromosome"/>
</dbReference>
<keyword evidence="3" id="KW-1185">Reference proteome</keyword>
<gene>
    <name evidence="2" type="ORF">OJF2_74070</name>
</gene>
<proteinExistence type="predicted"/>
<reference evidence="2 3" key="1">
    <citation type="submission" date="2019-08" db="EMBL/GenBank/DDBJ databases">
        <title>Deep-cultivation of Planctomycetes and their phenomic and genomic characterization uncovers novel biology.</title>
        <authorList>
            <person name="Wiegand S."/>
            <person name="Jogler M."/>
            <person name="Boedeker C."/>
            <person name="Pinto D."/>
            <person name="Vollmers J."/>
            <person name="Rivas-Marin E."/>
            <person name="Kohn T."/>
            <person name="Peeters S.H."/>
            <person name="Heuer A."/>
            <person name="Rast P."/>
            <person name="Oberbeckmann S."/>
            <person name="Bunk B."/>
            <person name="Jeske O."/>
            <person name="Meyerdierks A."/>
            <person name="Storesund J.E."/>
            <person name="Kallscheuer N."/>
            <person name="Luecker S."/>
            <person name="Lage O.M."/>
            <person name="Pohl T."/>
            <person name="Merkel B.J."/>
            <person name="Hornburger P."/>
            <person name="Mueller R.-W."/>
            <person name="Bruemmer F."/>
            <person name="Labrenz M."/>
            <person name="Spormann A.M."/>
            <person name="Op den Camp H."/>
            <person name="Overmann J."/>
            <person name="Amann R."/>
            <person name="Jetten M.S.M."/>
            <person name="Mascher T."/>
            <person name="Medema M.H."/>
            <person name="Devos D.P."/>
            <person name="Kaster A.-K."/>
            <person name="Ovreas L."/>
            <person name="Rohde M."/>
            <person name="Galperin M.Y."/>
            <person name="Jogler C."/>
        </authorList>
    </citation>
    <scope>NUCLEOTIDE SEQUENCE [LARGE SCALE GENOMIC DNA]</scope>
    <source>
        <strain evidence="2 3">OJF2</strain>
    </source>
</reference>
<dbReference type="KEGG" id="agv:OJF2_74070"/>
<protein>
    <submittedName>
        <fullName evidence="2">Uncharacterized protein</fullName>
    </submittedName>
</protein>
<accession>A0A5B9WE30</accession>
<evidence type="ECO:0000256" key="1">
    <source>
        <dbReference type="SAM" id="MobiDB-lite"/>
    </source>
</evidence>
<name>A0A5B9WE30_9BACT</name>
<evidence type="ECO:0000313" key="3">
    <source>
        <dbReference type="Proteomes" id="UP000324233"/>
    </source>
</evidence>
<feature type="region of interest" description="Disordered" evidence="1">
    <location>
        <begin position="1"/>
        <end position="31"/>
    </location>
</feature>
<sequence>MGVRHRNVPAATGQEFVVPRRASPAKSPPGG</sequence>
<organism evidence="2 3">
    <name type="scientific">Aquisphaera giovannonii</name>
    <dbReference type="NCBI Taxonomy" id="406548"/>
    <lineage>
        <taxon>Bacteria</taxon>
        <taxon>Pseudomonadati</taxon>
        <taxon>Planctomycetota</taxon>
        <taxon>Planctomycetia</taxon>
        <taxon>Isosphaerales</taxon>
        <taxon>Isosphaeraceae</taxon>
        <taxon>Aquisphaera</taxon>
    </lineage>
</organism>
<dbReference type="AlphaFoldDB" id="A0A5B9WE30"/>
<dbReference type="EMBL" id="CP042997">
    <property type="protein sequence ID" value="QEH38797.1"/>
    <property type="molecule type" value="Genomic_DNA"/>
</dbReference>